<dbReference type="InterPro" id="IPR037055">
    <property type="entry name" value="MHC_I-like_Ag-recog_sf"/>
</dbReference>
<protein>
    <submittedName>
        <fullName evidence="7">MHC class I alpha</fullName>
    </submittedName>
</protein>
<dbReference type="InterPro" id="IPR050208">
    <property type="entry name" value="MHC_class-I_related"/>
</dbReference>
<proteinExistence type="inferred from homology"/>
<dbReference type="Pfam" id="PF07654">
    <property type="entry name" value="C1-set"/>
    <property type="match status" value="1"/>
</dbReference>
<dbReference type="GO" id="GO:0005615">
    <property type="term" value="C:extracellular space"/>
    <property type="evidence" value="ECO:0007669"/>
    <property type="project" value="TreeGrafter"/>
</dbReference>
<dbReference type="GO" id="GO:0009897">
    <property type="term" value="C:external side of plasma membrane"/>
    <property type="evidence" value="ECO:0007669"/>
    <property type="project" value="TreeGrafter"/>
</dbReference>
<dbReference type="AlphaFoldDB" id="A0A498L1U9"/>
<feature type="region of interest" description="Disordered" evidence="4">
    <location>
        <begin position="223"/>
        <end position="242"/>
    </location>
</feature>
<dbReference type="InterPro" id="IPR011162">
    <property type="entry name" value="MHC_I/II-like_Ag-recog"/>
</dbReference>
<reference evidence="7 8" key="1">
    <citation type="submission" date="2018-03" db="EMBL/GenBank/DDBJ databases">
        <title>Draft genome sequence of Rohu Carp (Labeo rohita).</title>
        <authorList>
            <person name="Das P."/>
            <person name="Kushwaha B."/>
            <person name="Joshi C.G."/>
            <person name="Kumar D."/>
            <person name="Nagpure N.S."/>
            <person name="Sahoo L."/>
            <person name="Das S.P."/>
            <person name="Bit A."/>
            <person name="Patnaik S."/>
            <person name="Meher P.K."/>
            <person name="Jayasankar P."/>
            <person name="Koringa P.G."/>
            <person name="Patel N.V."/>
            <person name="Hinsu A.T."/>
            <person name="Kumar R."/>
            <person name="Pandey M."/>
            <person name="Agarwal S."/>
            <person name="Srivastava S."/>
            <person name="Singh M."/>
            <person name="Iquebal M.A."/>
            <person name="Jaiswal S."/>
            <person name="Angadi U.B."/>
            <person name="Kumar N."/>
            <person name="Raza M."/>
            <person name="Shah T.M."/>
            <person name="Rai A."/>
            <person name="Jena J.K."/>
        </authorList>
    </citation>
    <scope>NUCLEOTIDE SEQUENCE [LARGE SCALE GENOMIC DNA]</scope>
    <source>
        <strain evidence="7">DASCIFA01</strain>
        <tissue evidence="7">Testis</tissue>
    </source>
</reference>
<keyword evidence="5" id="KW-0472">Membrane</keyword>
<dbReference type="Proteomes" id="UP000290572">
    <property type="component" value="Unassembled WGS sequence"/>
</dbReference>
<dbReference type="SMART" id="SM00407">
    <property type="entry name" value="IGc1"/>
    <property type="match status" value="1"/>
</dbReference>
<sequence>MYGCSWDEETGDVDGFDEHGYDGEDFLSLDLKNLRYITSMPQAFITQVNWNNNKALLEQKKQYRTQICIDWLKKYLQYGKSTVERKVSPQVSLLQKSPSSPVMCHATGFYPKEVTISWQKNKQDHDEDVDLGKLITNEDGTFQVMSTLSVEPEEWKKNVYECVVEHKSRTIRSILTEDKIRTNYDSTTSLPIGIIVGVVAAVLLLIVTGVAGYKVYQKKKGFKPVNASDDGSNSSAHSDPKV</sequence>
<keyword evidence="5" id="KW-1133">Transmembrane helix</keyword>
<dbReference type="PROSITE" id="PS00290">
    <property type="entry name" value="IG_MHC"/>
    <property type="match status" value="1"/>
</dbReference>
<dbReference type="EMBL" id="QBIY01013543">
    <property type="protein sequence ID" value="RXN02412.1"/>
    <property type="molecule type" value="Genomic_DNA"/>
</dbReference>
<gene>
    <name evidence="7" type="ORF">ROHU_013768</name>
</gene>
<comment type="caution">
    <text evidence="7">The sequence shown here is derived from an EMBL/GenBank/DDBJ whole genome shotgun (WGS) entry which is preliminary data.</text>
</comment>
<feature type="compositionally biased region" description="Polar residues" evidence="4">
    <location>
        <begin position="229"/>
        <end position="242"/>
    </location>
</feature>
<feature type="domain" description="Ig-like" evidence="6">
    <location>
        <begin position="89"/>
        <end position="176"/>
    </location>
</feature>
<dbReference type="PROSITE" id="PS50835">
    <property type="entry name" value="IG_LIKE"/>
    <property type="match status" value="1"/>
</dbReference>
<dbReference type="InterPro" id="IPR007110">
    <property type="entry name" value="Ig-like_dom"/>
</dbReference>
<keyword evidence="5" id="KW-0812">Transmembrane</keyword>
<evidence type="ECO:0000256" key="3">
    <source>
        <dbReference type="RuleBase" id="RU004439"/>
    </source>
</evidence>
<dbReference type="SUPFAM" id="SSF54452">
    <property type="entry name" value="MHC antigen-recognition domain"/>
    <property type="match status" value="1"/>
</dbReference>
<dbReference type="InterPro" id="IPR011161">
    <property type="entry name" value="MHC_I-like_Ag-recog"/>
</dbReference>
<organism evidence="7 8">
    <name type="scientific">Labeo rohita</name>
    <name type="common">Indian major carp</name>
    <name type="synonym">Cyprinus rohita</name>
    <dbReference type="NCBI Taxonomy" id="84645"/>
    <lineage>
        <taxon>Eukaryota</taxon>
        <taxon>Metazoa</taxon>
        <taxon>Chordata</taxon>
        <taxon>Craniata</taxon>
        <taxon>Vertebrata</taxon>
        <taxon>Euteleostomi</taxon>
        <taxon>Actinopterygii</taxon>
        <taxon>Neopterygii</taxon>
        <taxon>Teleostei</taxon>
        <taxon>Ostariophysi</taxon>
        <taxon>Cypriniformes</taxon>
        <taxon>Cyprinidae</taxon>
        <taxon>Labeoninae</taxon>
        <taxon>Labeonini</taxon>
        <taxon>Labeo</taxon>
    </lineage>
</organism>
<evidence type="ECO:0000313" key="7">
    <source>
        <dbReference type="EMBL" id="RXN02412.1"/>
    </source>
</evidence>
<evidence type="ECO:0000256" key="5">
    <source>
        <dbReference type="SAM" id="Phobius"/>
    </source>
</evidence>
<dbReference type="Pfam" id="PF00129">
    <property type="entry name" value="MHC_I"/>
    <property type="match status" value="1"/>
</dbReference>
<dbReference type="PANTHER" id="PTHR16675">
    <property type="entry name" value="MHC CLASS I-RELATED"/>
    <property type="match status" value="1"/>
</dbReference>
<evidence type="ECO:0000313" key="8">
    <source>
        <dbReference type="Proteomes" id="UP000290572"/>
    </source>
</evidence>
<dbReference type="PANTHER" id="PTHR16675:SF237">
    <property type="entry name" value="MHC CLASS I ANTIGEN TRANSCRIPT VARIANT 1-RELATED"/>
    <property type="match status" value="1"/>
</dbReference>
<accession>A0A498L1U9</accession>
<dbReference type="GO" id="GO:0006955">
    <property type="term" value="P:immune response"/>
    <property type="evidence" value="ECO:0007669"/>
    <property type="project" value="TreeGrafter"/>
</dbReference>
<dbReference type="PRINTS" id="PR01638">
    <property type="entry name" value="MHCCLASSI"/>
</dbReference>
<dbReference type="InterPro" id="IPR001039">
    <property type="entry name" value="MHC_I_a_a1/a2"/>
</dbReference>
<feature type="transmembrane region" description="Helical" evidence="5">
    <location>
        <begin position="190"/>
        <end position="213"/>
    </location>
</feature>
<dbReference type="InterPro" id="IPR003006">
    <property type="entry name" value="Ig/MHC_CS"/>
</dbReference>
<evidence type="ECO:0000256" key="1">
    <source>
        <dbReference type="ARBA" id="ARBA00023180"/>
    </source>
</evidence>
<evidence type="ECO:0000259" key="6">
    <source>
        <dbReference type="PROSITE" id="PS50835"/>
    </source>
</evidence>
<keyword evidence="1" id="KW-0325">Glycoprotein</keyword>
<name>A0A498L1U9_LABRO</name>
<dbReference type="Gene3D" id="2.60.40.10">
    <property type="entry name" value="Immunoglobulins"/>
    <property type="match status" value="1"/>
</dbReference>
<dbReference type="Gene3D" id="3.30.500.10">
    <property type="entry name" value="MHC class I-like antigen recognition-like"/>
    <property type="match status" value="1"/>
</dbReference>
<comment type="similarity">
    <text evidence="3">Belongs to the MHC class I family.</text>
</comment>
<evidence type="ECO:0000256" key="2">
    <source>
        <dbReference type="ARBA" id="ARBA00023319"/>
    </source>
</evidence>
<dbReference type="InterPro" id="IPR013783">
    <property type="entry name" value="Ig-like_fold"/>
</dbReference>
<dbReference type="STRING" id="84645.A0A498L1U9"/>
<dbReference type="SUPFAM" id="SSF48726">
    <property type="entry name" value="Immunoglobulin"/>
    <property type="match status" value="1"/>
</dbReference>
<evidence type="ECO:0000256" key="4">
    <source>
        <dbReference type="SAM" id="MobiDB-lite"/>
    </source>
</evidence>
<dbReference type="InterPro" id="IPR003597">
    <property type="entry name" value="Ig_C1-set"/>
</dbReference>
<keyword evidence="2" id="KW-0393">Immunoglobulin domain</keyword>
<keyword evidence="8" id="KW-1185">Reference proteome</keyword>
<dbReference type="InterPro" id="IPR036179">
    <property type="entry name" value="Ig-like_dom_sf"/>
</dbReference>